<dbReference type="EMBL" id="VGLS01000045">
    <property type="protein sequence ID" value="MBM3222704.1"/>
    <property type="molecule type" value="Genomic_DNA"/>
</dbReference>
<comment type="caution">
    <text evidence="1">The sequence shown here is derived from an EMBL/GenBank/DDBJ whole genome shotgun (WGS) entry which is preliminary data.</text>
</comment>
<dbReference type="Pfam" id="PF13551">
    <property type="entry name" value="HTH_29"/>
    <property type="match status" value="1"/>
</dbReference>
<dbReference type="Proteomes" id="UP000712673">
    <property type="component" value="Unassembled WGS sequence"/>
</dbReference>
<organism evidence="1 2">
    <name type="scientific">Tectimicrobiota bacterium</name>
    <dbReference type="NCBI Taxonomy" id="2528274"/>
    <lineage>
        <taxon>Bacteria</taxon>
        <taxon>Pseudomonadati</taxon>
        <taxon>Nitrospinota/Tectimicrobiota group</taxon>
        <taxon>Candidatus Tectimicrobiota</taxon>
    </lineage>
</organism>
<sequence>MPVPLAHPVSLSADEHARLVSLVRAHATPQALAFRCQLILRTAAPDQPSHVQVATAMDCERHTVGRWRQRYVTHGLQGLHDAPRSGRPRRFSPL</sequence>
<name>A0A938B1A6_UNCTE</name>
<proteinExistence type="predicted"/>
<evidence type="ECO:0000313" key="2">
    <source>
        <dbReference type="Proteomes" id="UP000712673"/>
    </source>
</evidence>
<dbReference type="InterPro" id="IPR009057">
    <property type="entry name" value="Homeodomain-like_sf"/>
</dbReference>
<accession>A0A938B1A6</accession>
<dbReference type="AlphaFoldDB" id="A0A938B1A6"/>
<reference evidence="1" key="1">
    <citation type="submission" date="2019-03" db="EMBL/GenBank/DDBJ databases">
        <title>Lake Tanganyika Metagenome-Assembled Genomes (MAGs).</title>
        <authorList>
            <person name="Tran P."/>
        </authorList>
    </citation>
    <scope>NUCLEOTIDE SEQUENCE</scope>
    <source>
        <strain evidence="1">K_DeepCast_65m_m2_066</strain>
    </source>
</reference>
<dbReference type="SUPFAM" id="SSF46689">
    <property type="entry name" value="Homeodomain-like"/>
    <property type="match status" value="1"/>
</dbReference>
<protein>
    <submittedName>
        <fullName evidence="1">Helix-turn-helix domain-containing protein</fullName>
    </submittedName>
</protein>
<evidence type="ECO:0000313" key="1">
    <source>
        <dbReference type="EMBL" id="MBM3222704.1"/>
    </source>
</evidence>
<gene>
    <name evidence="1" type="ORF">FJZ47_02710</name>
</gene>